<dbReference type="Proteomes" id="UP000001035">
    <property type="component" value="Chromosome 1"/>
</dbReference>
<organism evidence="1 2">
    <name type="scientific">Burkholderia cenocepacia (strain ATCC BAA-245 / DSM 16553 / LMG 16656 / NCTC 13227 / J2315 / CF5610)</name>
    <name type="common">Burkholderia cepacia (strain J2315)</name>
    <dbReference type="NCBI Taxonomy" id="216591"/>
    <lineage>
        <taxon>Bacteria</taxon>
        <taxon>Pseudomonadati</taxon>
        <taxon>Pseudomonadota</taxon>
        <taxon>Betaproteobacteria</taxon>
        <taxon>Burkholderiales</taxon>
        <taxon>Burkholderiaceae</taxon>
        <taxon>Burkholderia</taxon>
        <taxon>Burkholderia cepacia complex</taxon>
    </lineage>
</organism>
<keyword evidence="2" id="KW-1185">Reference proteome</keyword>
<dbReference type="KEGG" id="bcj:BCAL2905"/>
<evidence type="ECO:0000313" key="2">
    <source>
        <dbReference type="Proteomes" id="UP000001035"/>
    </source>
</evidence>
<protein>
    <submittedName>
        <fullName evidence="1">Uncharacterized protein</fullName>
    </submittedName>
</protein>
<name>B4EAL3_BURCJ</name>
<evidence type="ECO:0000313" key="1">
    <source>
        <dbReference type="EMBL" id="CAR53204.1"/>
    </source>
</evidence>
<dbReference type="EMBL" id="AM747720">
    <property type="protein sequence ID" value="CAR53204.1"/>
    <property type="molecule type" value="Genomic_DNA"/>
</dbReference>
<dbReference type="HOGENOM" id="CLU_1486387_0_0_4"/>
<sequence>MAPWADAPPCAPTDAPPSVASSAFALAEPAWLLADFAACFVCFLVEWTADDVVSFAPSAAAPTASVAAPVALPDAFAPAPPCAPAPTPAAGVCACTPAPAAPCAVVPVWANAAEVANAVSAAPISIVRILDMAILLKKLSARAAVAVRRVPTATRSRYDRRPAARAAGSPISQTVTHRFIC</sequence>
<gene>
    <name evidence="1" type="ORF">BCAL2905</name>
</gene>
<proteinExistence type="predicted"/>
<dbReference type="AlphaFoldDB" id="B4EAL3"/>
<reference evidence="1 2" key="1">
    <citation type="journal article" date="2009" name="J. Bacteriol.">
        <title>The genome of Burkholderia cenocepacia J2315, an epidemic pathogen of cystic fibrosis patients.</title>
        <authorList>
            <person name="Holden M.T."/>
            <person name="Seth-Smith H.M."/>
            <person name="Crossman L.C."/>
            <person name="Sebaihia M."/>
            <person name="Bentley S.D."/>
            <person name="Cerdeno-Tarraga A.M."/>
            <person name="Thomson N.R."/>
            <person name="Bason N."/>
            <person name="Quail M.A."/>
            <person name="Sharp S."/>
            <person name="Cherevach I."/>
            <person name="Churcher C."/>
            <person name="Goodhead I."/>
            <person name="Hauser H."/>
            <person name="Holroyd N."/>
            <person name="Mungall K."/>
            <person name="Scott P."/>
            <person name="Walker D."/>
            <person name="White B."/>
            <person name="Rose H."/>
            <person name="Iversen P."/>
            <person name="Mil-Homens D."/>
            <person name="Rocha E.P."/>
            <person name="Fialho A.M."/>
            <person name="Baldwin A."/>
            <person name="Dowson C."/>
            <person name="Barrell B.G."/>
            <person name="Govan J.R."/>
            <person name="Vandamme P."/>
            <person name="Hart C.A."/>
            <person name="Mahenthiralingam E."/>
            <person name="Parkhill J."/>
        </authorList>
    </citation>
    <scope>NUCLEOTIDE SEQUENCE [LARGE SCALE GENOMIC DNA]</scope>
    <source>
        <strain evidence="2">ATCC BAA-245 / DSM 16553 / LMG 16656 / NCTC 13227 / J2315 / CF5610</strain>
    </source>
</reference>
<accession>B4EAL3</accession>